<evidence type="ECO:0000313" key="2">
    <source>
        <dbReference type="Proteomes" id="UP001620295"/>
    </source>
</evidence>
<comment type="caution">
    <text evidence="1">The sequence shown here is derived from an EMBL/GenBank/DDBJ whole genome shotgun (WGS) entry which is preliminary data.</text>
</comment>
<accession>A0ABW8LIB3</accession>
<sequence>MPRRGNHAQVTAAVAELEHTEAVMLTTSRMSALTTAVLALVSAGDHAGAAVASPMGRLLAGVRPHHAQLCECGPLGSG</sequence>
<dbReference type="Gene3D" id="3.40.640.10">
    <property type="entry name" value="Type I PLP-dependent aspartate aminotransferase-like (Major domain)"/>
    <property type="match status" value="1"/>
</dbReference>
<dbReference type="SUPFAM" id="SSF53383">
    <property type="entry name" value="PLP-dependent transferases"/>
    <property type="match status" value="1"/>
</dbReference>
<organism evidence="1 2">
    <name type="scientific">Streptomyces milbemycinicus</name>
    <dbReference type="NCBI Taxonomy" id="476552"/>
    <lineage>
        <taxon>Bacteria</taxon>
        <taxon>Bacillati</taxon>
        <taxon>Actinomycetota</taxon>
        <taxon>Actinomycetes</taxon>
        <taxon>Kitasatosporales</taxon>
        <taxon>Streptomycetaceae</taxon>
        <taxon>Streptomyces</taxon>
    </lineage>
</organism>
<keyword evidence="2" id="KW-1185">Reference proteome</keyword>
<proteinExistence type="predicted"/>
<dbReference type="InterPro" id="IPR015424">
    <property type="entry name" value="PyrdxlP-dep_Trfase"/>
</dbReference>
<dbReference type="RefSeq" id="WP_358702603.1">
    <property type="nucleotide sequence ID" value="NZ_JBFACG010000006.1"/>
</dbReference>
<dbReference type="InterPro" id="IPR015421">
    <property type="entry name" value="PyrdxlP-dep_Trfase_major"/>
</dbReference>
<gene>
    <name evidence="1" type="ORF">ACI2L5_04150</name>
</gene>
<dbReference type="EMBL" id="JBJDQH010000001">
    <property type="protein sequence ID" value="MFK4264116.1"/>
    <property type="molecule type" value="Genomic_DNA"/>
</dbReference>
<reference evidence="1 2" key="1">
    <citation type="submission" date="2024-11" db="EMBL/GenBank/DDBJ databases">
        <title>The Natural Products Discovery Center: Release of the First 8490 Sequenced Strains for Exploring Actinobacteria Biosynthetic Diversity.</title>
        <authorList>
            <person name="Kalkreuter E."/>
            <person name="Kautsar S.A."/>
            <person name="Yang D."/>
            <person name="Bader C.D."/>
            <person name="Teijaro C.N."/>
            <person name="Fluegel L."/>
            <person name="Davis C.M."/>
            <person name="Simpson J.R."/>
            <person name="Lauterbach L."/>
            <person name="Steele A.D."/>
            <person name="Gui C."/>
            <person name="Meng S."/>
            <person name="Li G."/>
            <person name="Viehrig K."/>
            <person name="Ye F."/>
            <person name="Su P."/>
            <person name="Kiefer A.F."/>
            <person name="Nichols A."/>
            <person name="Cepeda A.J."/>
            <person name="Yan W."/>
            <person name="Fan B."/>
            <person name="Jiang Y."/>
            <person name="Adhikari A."/>
            <person name="Zheng C.-J."/>
            <person name="Schuster L."/>
            <person name="Cowan T.M."/>
            <person name="Smanski M.J."/>
            <person name="Chevrette M.G."/>
            <person name="De Carvalho L.P.S."/>
            <person name="Shen B."/>
        </authorList>
    </citation>
    <scope>NUCLEOTIDE SEQUENCE [LARGE SCALE GENOMIC DNA]</scope>
    <source>
        <strain evidence="1 2">NPDC020863</strain>
    </source>
</reference>
<name>A0ABW8LIB3_9ACTN</name>
<protein>
    <submittedName>
        <fullName evidence="1">Uncharacterized protein</fullName>
    </submittedName>
</protein>
<evidence type="ECO:0000313" key="1">
    <source>
        <dbReference type="EMBL" id="MFK4264116.1"/>
    </source>
</evidence>
<dbReference type="Proteomes" id="UP001620295">
    <property type="component" value="Unassembled WGS sequence"/>
</dbReference>